<keyword evidence="3" id="KW-0234">DNA repair</keyword>
<reference evidence="5" key="1">
    <citation type="submission" date="2013-08" db="EMBL/GenBank/DDBJ databases">
        <authorList>
            <person name="Mendez C."/>
            <person name="Richter M."/>
            <person name="Ferrer M."/>
            <person name="Sanchez J."/>
        </authorList>
    </citation>
    <scope>NUCLEOTIDE SEQUENCE</scope>
</reference>
<feature type="non-terminal residue" evidence="5">
    <location>
        <position position="104"/>
    </location>
</feature>
<accession>T0ZX90</accession>
<evidence type="ECO:0000256" key="2">
    <source>
        <dbReference type="ARBA" id="ARBA00023172"/>
    </source>
</evidence>
<dbReference type="SUPFAM" id="SSF50249">
    <property type="entry name" value="Nucleic acid-binding proteins"/>
    <property type="match status" value="1"/>
</dbReference>
<evidence type="ECO:0000256" key="3">
    <source>
        <dbReference type="ARBA" id="ARBA00023204"/>
    </source>
</evidence>
<organism evidence="5">
    <name type="scientific">mine drainage metagenome</name>
    <dbReference type="NCBI Taxonomy" id="410659"/>
    <lineage>
        <taxon>unclassified sequences</taxon>
        <taxon>metagenomes</taxon>
        <taxon>ecological metagenomes</taxon>
    </lineage>
</organism>
<evidence type="ECO:0000259" key="4">
    <source>
        <dbReference type="Pfam" id="PF11967"/>
    </source>
</evidence>
<keyword evidence="1" id="KW-0227">DNA damage</keyword>
<dbReference type="PANTHER" id="PTHR33991:SF1">
    <property type="entry name" value="DNA REPAIR PROTEIN RECO"/>
    <property type="match status" value="1"/>
</dbReference>
<dbReference type="AlphaFoldDB" id="T0ZX90"/>
<dbReference type="EMBL" id="AUZX01013766">
    <property type="protein sequence ID" value="EQD34525.1"/>
    <property type="molecule type" value="Genomic_DNA"/>
</dbReference>
<dbReference type="GO" id="GO:0043590">
    <property type="term" value="C:bacterial nucleoid"/>
    <property type="evidence" value="ECO:0007669"/>
    <property type="project" value="TreeGrafter"/>
</dbReference>
<keyword evidence="2" id="KW-0233">DNA recombination</keyword>
<feature type="domain" description="DNA replication/recombination mediator RecO N-terminal" evidence="4">
    <location>
        <begin position="1"/>
        <end position="80"/>
    </location>
</feature>
<dbReference type="InterPro" id="IPR012340">
    <property type="entry name" value="NA-bd_OB-fold"/>
</dbReference>
<comment type="caution">
    <text evidence="5">The sequence shown here is derived from an EMBL/GenBank/DDBJ whole genome shotgun (WGS) entry which is preliminary data.</text>
</comment>
<dbReference type="Gene3D" id="2.40.50.140">
    <property type="entry name" value="Nucleic acid-binding proteins"/>
    <property type="match status" value="1"/>
</dbReference>
<dbReference type="PANTHER" id="PTHR33991">
    <property type="entry name" value="DNA REPAIR PROTEIN RECO"/>
    <property type="match status" value="1"/>
</dbReference>
<protein>
    <submittedName>
        <fullName evidence="5">Recombination protein O, RecO</fullName>
    </submittedName>
</protein>
<dbReference type="InterPro" id="IPR003717">
    <property type="entry name" value="RecO"/>
</dbReference>
<name>T0ZX90_9ZZZZ</name>
<proteinExistence type="predicted"/>
<reference evidence="5" key="2">
    <citation type="journal article" date="2014" name="ISME J.">
        <title>Microbial stratification in low pH oxic and suboxic macroscopic growths along an acid mine drainage.</title>
        <authorList>
            <person name="Mendez-Garcia C."/>
            <person name="Mesa V."/>
            <person name="Sprenger R.R."/>
            <person name="Richter M."/>
            <person name="Diez M.S."/>
            <person name="Solano J."/>
            <person name="Bargiela R."/>
            <person name="Golyshina O.V."/>
            <person name="Manteca A."/>
            <person name="Ramos J.L."/>
            <person name="Gallego J.R."/>
            <person name="Llorente I."/>
            <person name="Martins Dos Santos V.A."/>
            <person name="Jensen O.N."/>
            <person name="Pelaez A.I."/>
            <person name="Sanchez J."/>
            <person name="Ferrer M."/>
        </authorList>
    </citation>
    <scope>NUCLEOTIDE SEQUENCE</scope>
</reference>
<gene>
    <name evidence="5" type="ORF">B1A_18649</name>
</gene>
<evidence type="ECO:0000256" key="1">
    <source>
        <dbReference type="ARBA" id="ARBA00022763"/>
    </source>
</evidence>
<dbReference type="GO" id="GO:0006302">
    <property type="term" value="P:double-strand break repair"/>
    <property type="evidence" value="ECO:0007669"/>
    <property type="project" value="TreeGrafter"/>
</dbReference>
<dbReference type="NCBIfam" id="TIGR00613">
    <property type="entry name" value="reco"/>
    <property type="match status" value="1"/>
</dbReference>
<sequence>MPLYNDQAVVLRNWKLGEADKIISLYGVEHGKIRAVAKGVRKTKTKFGARLEPISYLKIQCWEGSSELHIVSQVESIELFPRIKSDLELLRKGLAIVEVIEELI</sequence>
<dbReference type="InterPro" id="IPR022572">
    <property type="entry name" value="DNA_rep/recomb_RecO_N"/>
</dbReference>
<dbReference type="GO" id="GO:0006310">
    <property type="term" value="P:DNA recombination"/>
    <property type="evidence" value="ECO:0007669"/>
    <property type="project" value="UniProtKB-KW"/>
</dbReference>
<evidence type="ECO:0000313" key="5">
    <source>
        <dbReference type="EMBL" id="EQD34525.1"/>
    </source>
</evidence>
<dbReference type="Pfam" id="PF11967">
    <property type="entry name" value="RecO_N"/>
    <property type="match status" value="1"/>
</dbReference>